<dbReference type="Gene3D" id="3.40.1190.20">
    <property type="match status" value="1"/>
</dbReference>
<name>A0A381RUP9_9ZZZZ</name>
<evidence type="ECO:0000256" key="1">
    <source>
        <dbReference type="ARBA" id="ARBA00022679"/>
    </source>
</evidence>
<dbReference type="SUPFAM" id="SSF53613">
    <property type="entry name" value="Ribokinase-like"/>
    <property type="match status" value="1"/>
</dbReference>
<dbReference type="InterPro" id="IPR011611">
    <property type="entry name" value="PfkB_dom"/>
</dbReference>
<reference evidence="4" key="1">
    <citation type="submission" date="2018-05" db="EMBL/GenBank/DDBJ databases">
        <authorList>
            <person name="Lanie J.A."/>
            <person name="Ng W.-L."/>
            <person name="Kazmierczak K.M."/>
            <person name="Andrzejewski T.M."/>
            <person name="Davidsen T.M."/>
            <person name="Wayne K.J."/>
            <person name="Tettelin H."/>
            <person name="Glass J.I."/>
            <person name="Rusch D."/>
            <person name="Podicherti R."/>
            <person name="Tsui H.-C.T."/>
            <person name="Winkler M.E."/>
        </authorList>
    </citation>
    <scope>NUCLEOTIDE SEQUENCE</scope>
</reference>
<evidence type="ECO:0000313" key="4">
    <source>
        <dbReference type="EMBL" id="SUZ93667.1"/>
    </source>
</evidence>
<dbReference type="AlphaFoldDB" id="A0A381RUP9"/>
<evidence type="ECO:0000256" key="2">
    <source>
        <dbReference type="ARBA" id="ARBA00022777"/>
    </source>
</evidence>
<organism evidence="4">
    <name type="scientific">marine metagenome</name>
    <dbReference type="NCBI Taxonomy" id="408172"/>
    <lineage>
        <taxon>unclassified sequences</taxon>
        <taxon>metagenomes</taxon>
        <taxon>ecological metagenomes</taxon>
    </lineage>
</organism>
<feature type="domain" description="Carbohydrate kinase PfkB" evidence="3">
    <location>
        <begin position="31"/>
        <end position="320"/>
    </location>
</feature>
<dbReference type="EMBL" id="UINC01002166">
    <property type="protein sequence ID" value="SUZ93667.1"/>
    <property type="molecule type" value="Genomic_DNA"/>
</dbReference>
<dbReference type="InterPro" id="IPR029056">
    <property type="entry name" value="Ribokinase-like"/>
</dbReference>
<dbReference type="GO" id="GO:0005829">
    <property type="term" value="C:cytosol"/>
    <property type="evidence" value="ECO:0007669"/>
    <property type="project" value="TreeGrafter"/>
</dbReference>
<evidence type="ECO:0000259" key="3">
    <source>
        <dbReference type="Pfam" id="PF00294"/>
    </source>
</evidence>
<dbReference type="PANTHER" id="PTHR46969:SF1">
    <property type="entry name" value="BIFUNCTIONAL PROTEIN HLDE"/>
    <property type="match status" value="1"/>
</dbReference>
<accession>A0A381RUP9</accession>
<dbReference type="CDD" id="cd01172">
    <property type="entry name" value="RfaE_like"/>
    <property type="match status" value="1"/>
</dbReference>
<dbReference type="GO" id="GO:0033786">
    <property type="term" value="F:heptose-1-phosphate adenylyltransferase activity"/>
    <property type="evidence" value="ECO:0007669"/>
    <property type="project" value="TreeGrafter"/>
</dbReference>
<protein>
    <recommendedName>
        <fullName evidence="3">Carbohydrate kinase PfkB domain-containing protein</fullName>
    </recommendedName>
</protein>
<dbReference type="GO" id="GO:0016773">
    <property type="term" value="F:phosphotransferase activity, alcohol group as acceptor"/>
    <property type="evidence" value="ECO:0007669"/>
    <property type="project" value="InterPro"/>
</dbReference>
<dbReference type="Pfam" id="PF00294">
    <property type="entry name" value="PfkB"/>
    <property type="match status" value="1"/>
</dbReference>
<proteinExistence type="predicted"/>
<gene>
    <name evidence="4" type="ORF">METZ01_LOCUS46521</name>
</gene>
<keyword evidence="1" id="KW-0808">Transferase</keyword>
<keyword evidence="2" id="KW-0418">Kinase</keyword>
<sequence>MLARLSDLIDSFGSPRIAVIGDLIADEFIYGRIDRVSREAPVLIVNYDSTEVTPGGAGNAAQNVASLGGAVRLVGLIGRDDMGRRLGRSFQRTVVRTGLVKLSGYHTPVKTRILAGGIHSARQQVVRVDRSGPVVTRDARRAVAEAAVAAVEGCDAVVVSDYGTGLVTPALVSAVKRRLPRRGRRAAAPILVDSRHGLLRYRGLTISTPNESEVEQMLGITIGDSAQALERAGRAILERTRMRATLITRGGRGMALFESGRPTQHISIYGSDQVADVTGAGDTVVATMAMALSIGASASEAALLANYAGGLVVMKRGTATVNAGELQRAVESDLRP</sequence>
<dbReference type="PANTHER" id="PTHR46969">
    <property type="entry name" value="BIFUNCTIONAL PROTEIN HLDE"/>
    <property type="match status" value="1"/>
</dbReference>
<dbReference type="GO" id="GO:0033785">
    <property type="term" value="F:heptose 7-phosphate kinase activity"/>
    <property type="evidence" value="ECO:0007669"/>
    <property type="project" value="TreeGrafter"/>
</dbReference>
<dbReference type="InterPro" id="IPR011913">
    <property type="entry name" value="RfaE_dom_I"/>
</dbReference>